<accession>A0ABR3M8H1</accession>
<reference evidence="1 2" key="1">
    <citation type="submission" date="2023-09" db="EMBL/GenBank/DDBJ databases">
        <authorList>
            <person name="Wang M."/>
        </authorList>
    </citation>
    <scope>NUCLEOTIDE SEQUENCE [LARGE SCALE GENOMIC DNA]</scope>
    <source>
        <strain evidence="1">GT-2023</strain>
        <tissue evidence="1">Liver</tissue>
    </source>
</reference>
<gene>
    <name evidence="1" type="ORF">QQF64_008762</name>
</gene>
<evidence type="ECO:0000313" key="1">
    <source>
        <dbReference type="EMBL" id="KAL1260935.1"/>
    </source>
</evidence>
<dbReference type="Proteomes" id="UP001558613">
    <property type="component" value="Unassembled WGS sequence"/>
</dbReference>
<keyword evidence="2" id="KW-1185">Reference proteome</keyword>
<organism evidence="1 2">
    <name type="scientific">Cirrhinus molitorella</name>
    <name type="common">mud carp</name>
    <dbReference type="NCBI Taxonomy" id="172907"/>
    <lineage>
        <taxon>Eukaryota</taxon>
        <taxon>Metazoa</taxon>
        <taxon>Chordata</taxon>
        <taxon>Craniata</taxon>
        <taxon>Vertebrata</taxon>
        <taxon>Euteleostomi</taxon>
        <taxon>Actinopterygii</taxon>
        <taxon>Neopterygii</taxon>
        <taxon>Teleostei</taxon>
        <taxon>Ostariophysi</taxon>
        <taxon>Cypriniformes</taxon>
        <taxon>Cyprinidae</taxon>
        <taxon>Labeoninae</taxon>
        <taxon>Labeonini</taxon>
        <taxon>Cirrhinus</taxon>
    </lineage>
</organism>
<sequence>MSRVIALGKWGPSLSISAQSLRRLSLFFTVSRSRNGASFHMQQGPVYYGWTAVSSSRPPICCATLEAERDWLKELSVGRRIDGYPRRQGCACAFPGPGSTIRRGGEDAGRLFYDCKEHWMFLF</sequence>
<comment type="caution">
    <text evidence="1">The sequence shown here is derived from an EMBL/GenBank/DDBJ whole genome shotgun (WGS) entry which is preliminary data.</text>
</comment>
<dbReference type="EMBL" id="JAYMGO010000015">
    <property type="protein sequence ID" value="KAL1260935.1"/>
    <property type="molecule type" value="Genomic_DNA"/>
</dbReference>
<evidence type="ECO:0000313" key="2">
    <source>
        <dbReference type="Proteomes" id="UP001558613"/>
    </source>
</evidence>
<proteinExistence type="predicted"/>
<protein>
    <submittedName>
        <fullName evidence="1">Uncharacterized protein</fullName>
    </submittedName>
</protein>
<name>A0ABR3M8H1_9TELE</name>